<dbReference type="PANTHER" id="PTHR19143">
    <property type="entry name" value="FIBRINOGEN/TENASCIN/ANGIOPOEITIN"/>
    <property type="match status" value="1"/>
</dbReference>
<gene>
    <name evidence="2" type="ORF">Dbus_chr3Lg201</name>
</gene>
<dbReference type="PROSITE" id="PS51406">
    <property type="entry name" value="FIBRINOGEN_C_2"/>
    <property type="match status" value="1"/>
</dbReference>
<evidence type="ECO:0000259" key="1">
    <source>
        <dbReference type="PROSITE" id="PS51406"/>
    </source>
</evidence>
<proteinExistence type="predicted"/>
<evidence type="ECO:0000313" key="2">
    <source>
        <dbReference type="EMBL" id="ALC43035.1"/>
    </source>
</evidence>
<sequence length="182" mass="21139">MNPQLSCNAYSPGVHTIEVPGLKPFKVLCSDHSTVGPGWIVIQQRIDGKEEFQRDWKSYRNGFGSFQADFFLGMDKIHYITNSQRHELYIHMELQNSSIYARYDSFQVGSEQDLFELQSLGAYTGTDINDQMRYQEHGKFSTFDRDNDKLPEKNCATDFHYGGWWYEGCASWCVIQNLFPYA</sequence>
<dbReference type="SUPFAM" id="SSF56496">
    <property type="entry name" value="Fibrinogen C-terminal domain-like"/>
    <property type="match status" value="1"/>
</dbReference>
<organism evidence="2 3">
    <name type="scientific">Drosophila busckii</name>
    <name type="common">Fruit fly</name>
    <dbReference type="NCBI Taxonomy" id="30019"/>
    <lineage>
        <taxon>Eukaryota</taxon>
        <taxon>Metazoa</taxon>
        <taxon>Ecdysozoa</taxon>
        <taxon>Arthropoda</taxon>
        <taxon>Hexapoda</taxon>
        <taxon>Insecta</taxon>
        <taxon>Pterygota</taxon>
        <taxon>Neoptera</taxon>
        <taxon>Endopterygota</taxon>
        <taxon>Diptera</taxon>
        <taxon>Brachycera</taxon>
        <taxon>Muscomorpha</taxon>
        <taxon>Ephydroidea</taxon>
        <taxon>Drosophilidae</taxon>
        <taxon>Drosophila</taxon>
    </lineage>
</organism>
<dbReference type="OrthoDB" id="7871885at2759"/>
<dbReference type="GO" id="GO:0005615">
    <property type="term" value="C:extracellular space"/>
    <property type="evidence" value="ECO:0007669"/>
    <property type="project" value="TreeGrafter"/>
</dbReference>
<reference evidence="2 3" key="1">
    <citation type="submission" date="2015-08" db="EMBL/GenBank/DDBJ databases">
        <title>Ancestral chromatin configuration constrains chromatin evolution on differentiating sex chromosomes in Drosophila.</title>
        <authorList>
            <person name="Zhou Q."/>
            <person name="Bachtrog D."/>
        </authorList>
    </citation>
    <scope>NUCLEOTIDE SEQUENCE [LARGE SCALE GENOMIC DNA]</scope>
    <source>
        <tissue evidence="2">Whole larvae</tissue>
    </source>
</reference>
<evidence type="ECO:0000313" key="3">
    <source>
        <dbReference type="Proteomes" id="UP000494163"/>
    </source>
</evidence>
<feature type="domain" description="Fibrinogen C-terminal" evidence="1">
    <location>
        <begin position="1"/>
        <end position="182"/>
    </location>
</feature>
<dbReference type="EMBL" id="CP012525">
    <property type="protein sequence ID" value="ALC43035.1"/>
    <property type="molecule type" value="Genomic_DNA"/>
</dbReference>
<protein>
    <submittedName>
        <fullName evidence="2">Maker638</fullName>
    </submittedName>
</protein>
<dbReference type="OMA" id="NECYTAN"/>
<dbReference type="InterPro" id="IPR050373">
    <property type="entry name" value="Fibrinogen_C-term_domain"/>
</dbReference>
<dbReference type="STRING" id="30019.A0A0M4EJA3"/>
<dbReference type="InterPro" id="IPR036056">
    <property type="entry name" value="Fibrinogen-like_C"/>
</dbReference>
<name>A0A0M4EJA3_DROBS</name>
<dbReference type="AlphaFoldDB" id="A0A0M4EJA3"/>
<keyword evidence="3" id="KW-1185">Reference proteome</keyword>
<dbReference type="InterPro" id="IPR014716">
    <property type="entry name" value="Fibrinogen_a/b/g_C_1"/>
</dbReference>
<dbReference type="PANTHER" id="PTHR19143:SF327">
    <property type="entry name" value="FI21813P1-RELATED"/>
    <property type="match status" value="1"/>
</dbReference>
<dbReference type="SMART" id="SM00186">
    <property type="entry name" value="FBG"/>
    <property type="match status" value="1"/>
</dbReference>
<dbReference type="InterPro" id="IPR002181">
    <property type="entry name" value="Fibrinogen_a/b/g_C_dom"/>
</dbReference>
<dbReference type="Gene3D" id="3.90.215.10">
    <property type="entry name" value="Gamma Fibrinogen, chain A, domain 1"/>
    <property type="match status" value="1"/>
</dbReference>
<dbReference type="Pfam" id="PF00147">
    <property type="entry name" value="Fibrinogen_C"/>
    <property type="match status" value="1"/>
</dbReference>
<dbReference type="Proteomes" id="UP000494163">
    <property type="component" value="Chromosome 3L"/>
</dbReference>
<accession>A0A0M4EJA3</accession>